<dbReference type="AlphaFoldDB" id="A0AA48L2P2"/>
<proteinExistence type="predicted"/>
<dbReference type="KEGG" id="ccac:CcaHIS019_0211900"/>
<reference evidence="4" key="1">
    <citation type="journal article" date="2023" name="BMC Genomics">
        <title>Chromosome-level genome assemblies of Cutaneotrichosporon spp. (Trichosporonales, Basidiomycota) reveal imbalanced evolution between nucleotide sequences and chromosome synteny.</title>
        <authorList>
            <person name="Kobayashi Y."/>
            <person name="Kayamori A."/>
            <person name="Aoki K."/>
            <person name="Shiwa Y."/>
            <person name="Matsutani M."/>
            <person name="Fujita N."/>
            <person name="Sugita T."/>
            <person name="Iwasaki W."/>
            <person name="Tanaka N."/>
            <person name="Takashima M."/>
        </authorList>
    </citation>
    <scope>NUCLEOTIDE SEQUENCE</scope>
    <source>
        <strain evidence="4">HIS019</strain>
    </source>
</reference>
<gene>
    <name evidence="4" type="ORF">CcaverHIS019_0211900</name>
</gene>
<dbReference type="GeneID" id="85493699"/>
<keyword evidence="2" id="KW-0812">Transmembrane</keyword>
<feature type="region of interest" description="Disordered" evidence="1">
    <location>
        <begin position="380"/>
        <end position="443"/>
    </location>
</feature>
<name>A0AA48L2P2_9TREE</name>
<evidence type="ECO:0000313" key="5">
    <source>
        <dbReference type="Proteomes" id="UP001233271"/>
    </source>
</evidence>
<dbReference type="CDD" id="cd12087">
    <property type="entry name" value="TM_EGFR-like"/>
    <property type="match status" value="1"/>
</dbReference>
<evidence type="ECO:0000313" key="4">
    <source>
        <dbReference type="EMBL" id="BEI89828.1"/>
    </source>
</evidence>
<keyword evidence="3" id="KW-0732">Signal</keyword>
<feature type="transmembrane region" description="Helical" evidence="2">
    <location>
        <begin position="333"/>
        <end position="358"/>
    </location>
</feature>
<keyword evidence="2" id="KW-0472">Membrane</keyword>
<dbReference type="EMBL" id="AP028213">
    <property type="protein sequence ID" value="BEI89828.1"/>
    <property type="molecule type" value="Genomic_DNA"/>
</dbReference>
<feature type="chain" id="PRO_5041269814" description="Peptidase A1 domain-containing protein" evidence="3">
    <location>
        <begin position="17"/>
        <end position="443"/>
    </location>
</feature>
<evidence type="ECO:0000256" key="1">
    <source>
        <dbReference type="SAM" id="MobiDB-lite"/>
    </source>
</evidence>
<evidence type="ECO:0008006" key="6">
    <source>
        <dbReference type="Google" id="ProtNLM"/>
    </source>
</evidence>
<protein>
    <recommendedName>
        <fullName evidence="6">Peptidase A1 domain-containing protein</fullName>
    </recommendedName>
</protein>
<accession>A0AA48L2P2</accession>
<dbReference type="Proteomes" id="UP001233271">
    <property type="component" value="Chromosome 2"/>
</dbReference>
<sequence length="443" mass="47956">MSFDLVFLSVLAGVAASVFAGVAAQVAPIAPNLLFNLTLLPQDGFQTLSTGEWDIVNSTAGWGAQTLTENRSGEGQMWVNGPFCTAVHLRGEFVGPQLKWNESQATPVRLALDTTATVNSGMQGGIVDLAAEGDWHYCAPRVDVNGVDFTMYTLVMTTGMVAEATDLARVPRATQSLLDNHNTLNPFFHFTSPNGDVEWQQQSGANVRIDTSLHPVSVTFNMPYSAGFFFLYGSVGPDHSDLDIRFDPPLPGVPAGNSVGVKPVRNIAMDDRLLFAAPTDPNTNYKVTIPLRMGQQQALSRVEFYSSRGLDNNWPEGPANWSGMPATGLGRHLSAGAIAGIVVGGLAVVGLLFAAFIYRSRRKTRRNTERWRDVKLGRMLSPQVSPPRDIKTPLPGFGSGPSSPVSPVSPPQRAHHYPPSAEDLNAEPRTPWPWSERPGQLRV</sequence>
<evidence type="ECO:0000256" key="2">
    <source>
        <dbReference type="SAM" id="Phobius"/>
    </source>
</evidence>
<keyword evidence="5" id="KW-1185">Reference proteome</keyword>
<feature type="signal peptide" evidence="3">
    <location>
        <begin position="1"/>
        <end position="16"/>
    </location>
</feature>
<dbReference type="RefSeq" id="XP_060455094.1">
    <property type="nucleotide sequence ID" value="XM_060598285.1"/>
</dbReference>
<evidence type="ECO:0000256" key="3">
    <source>
        <dbReference type="SAM" id="SignalP"/>
    </source>
</evidence>
<keyword evidence="2" id="KW-1133">Transmembrane helix</keyword>
<organism evidence="4 5">
    <name type="scientific">Cutaneotrichosporon cavernicola</name>
    <dbReference type="NCBI Taxonomy" id="279322"/>
    <lineage>
        <taxon>Eukaryota</taxon>
        <taxon>Fungi</taxon>
        <taxon>Dikarya</taxon>
        <taxon>Basidiomycota</taxon>
        <taxon>Agaricomycotina</taxon>
        <taxon>Tremellomycetes</taxon>
        <taxon>Trichosporonales</taxon>
        <taxon>Trichosporonaceae</taxon>
        <taxon>Cutaneotrichosporon</taxon>
    </lineage>
</organism>